<accession>A0A9D4QUU1</accession>
<dbReference type="EMBL" id="JAIWYP010000004">
    <property type="protein sequence ID" value="KAH3843527.1"/>
    <property type="molecule type" value="Genomic_DNA"/>
</dbReference>
<proteinExistence type="predicted"/>
<dbReference type="AlphaFoldDB" id="A0A9D4QUU1"/>
<keyword evidence="2" id="KW-1185">Reference proteome</keyword>
<organism evidence="1 2">
    <name type="scientific">Dreissena polymorpha</name>
    <name type="common">Zebra mussel</name>
    <name type="synonym">Mytilus polymorpha</name>
    <dbReference type="NCBI Taxonomy" id="45954"/>
    <lineage>
        <taxon>Eukaryota</taxon>
        <taxon>Metazoa</taxon>
        <taxon>Spiralia</taxon>
        <taxon>Lophotrochozoa</taxon>
        <taxon>Mollusca</taxon>
        <taxon>Bivalvia</taxon>
        <taxon>Autobranchia</taxon>
        <taxon>Heteroconchia</taxon>
        <taxon>Euheterodonta</taxon>
        <taxon>Imparidentia</taxon>
        <taxon>Neoheterodontei</taxon>
        <taxon>Myida</taxon>
        <taxon>Dreissenoidea</taxon>
        <taxon>Dreissenidae</taxon>
        <taxon>Dreissena</taxon>
    </lineage>
</organism>
<evidence type="ECO:0000313" key="2">
    <source>
        <dbReference type="Proteomes" id="UP000828390"/>
    </source>
</evidence>
<protein>
    <submittedName>
        <fullName evidence="1">Uncharacterized protein</fullName>
    </submittedName>
</protein>
<reference evidence="1" key="1">
    <citation type="journal article" date="2019" name="bioRxiv">
        <title>The Genome of the Zebra Mussel, Dreissena polymorpha: A Resource for Invasive Species Research.</title>
        <authorList>
            <person name="McCartney M.A."/>
            <person name="Auch B."/>
            <person name="Kono T."/>
            <person name="Mallez S."/>
            <person name="Zhang Y."/>
            <person name="Obille A."/>
            <person name="Becker A."/>
            <person name="Abrahante J.E."/>
            <person name="Garbe J."/>
            <person name="Badalamenti J.P."/>
            <person name="Herman A."/>
            <person name="Mangelson H."/>
            <person name="Liachko I."/>
            <person name="Sullivan S."/>
            <person name="Sone E.D."/>
            <person name="Koren S."/>
            <person name="Silverstein K.A.T."/>
            <person name="Beckman K.B."/>
            <person name="Gohl D.M."/>
        </authorList>
    </citation>
    <scope>NUCLEOTIDE SEQUENCE</scope>
    <source>
        <strain evidence="1">Duluth1</strain>
        <tissue evidence="1">Whole animal</tissue>
    </source>
</reference>
<reference evidence="1" key="2">
    <citation type="submission" date="2020-11" db="EMBL/GenBank/DDBJ databases">
        <authorList>
            <person name="McCartney M.A."/>
            <person name="Auch B."/>
            <person name="Kono T."/>
            <person name="Mallez S."/>
            <person name="Becker A."/>
            <person name="Gohl D.M."/>
            <person name="Silverstein K.A.T."/>
            <person name="Koren S."/>
            <person name="Bechman K.B."/>
            <person name="Herman A."/>
            <person name="Abrahante J.E."/>
            <person name="Garbe J."/>
        </authorList>
    </citation>
    <scope>NUCLEOTIDE SEQUENCE</scope>
    <source>
        <strain evidence="1">Duluth1</strain>
        <tissue evidence="1">Whole animal</tissue>
    </source>
</reference>
<comment type="caution">
    <text evidence="1">The sequence shown here is derived from an EMBL/GenBank/DDBJ whole genome shotgun (WGS) entry which is preliminary data.</text>
</comment>
<gene>
    <name evidence="1" type="ORF">DPMN_117047</name>
</gene>
<sequence length="159" mass="18745">METAKAEGGQDITEEDRKLLEAYKKLDVKTEIENTEDLVKFMSTYRCRKKAEDRSRSVETSRYVEDRKYFDNRRYFEDRRYGEDRPMNSRSYPRISTFGGVSGKGEASWESFKFEVQSLMADRIFREEHILFGIRKAAKEDVTDIVRRLGTNVTVNVKL</sequence>
<evidence type="ECO:0000313" key="1">
    <source>
        <dbReference type="EMBL" id="KAH3843527.1"/>
    </source>
</evidence>
<name>A0A9D4QUU1_DREPO</name>
<dbReference type="Proteomes" id="UP000828390">
    <property type="component" value="Unassembled WGS sequence"/>
</dbReference>